<dbReference type="AlphaFoldDB" id="A0A0K3CCL5"/>
<dbReference type="EMBL" id="CWKI01000003">
    <property type="protein sequence ID" value="CTR06275.1"/>
    <property type="molecule type" value="Genomic_DNA"/>
</dbReference>
<organism evidence="2 4">
    <name type="scientific">Rhodotorula toruloides</name>
    <name type="common">Yeast</name>
    <name type="synonym">Rhodosporidium toruloides</name>
    <dbReference type="NCBI Taxonomy" id="5286"/>
    <lineage>
        <taxon>Eukaryota</taxon>
        <taxon>Fungi</taxon>
        <taxon>Dikarya</taxon>
        <taxon>Basidiomycota</taxon>
        <taxon>Pucciniomycotina</taxon>
        <taxon>Microbotryomycetes</taxon>
        <taxon>Sporidiobolales</taxon>
        <taxon>Sporidiobolaceae</taxon>
        <taxon>Rhodotorula</taxon>
    </lineage>
</organism>
<dbReference type="InterPro" id="IPR011009">
    <property type="entry name" value="Kinase-like_dom_sf"/>
</dbReference>
<dbReference type="Pfam" id="PF01636">
    <property type="entry name" value="APH"/>
    <property type="match status" value="1"/>
</dbReference>
<reference evidence="3 5" key="2">
    <citation type="journal article" date="2018" name="Elife">
        <title>Functional genomics of lipid metabolism in the oleaginous yeast Rhodosporidium toruloides.</title>
        <authorList>
            <person name="Coradetti S.T."/>
            <person name="Pinel D."/>
            <person name="Geiselman G."/>
            <person name="Ito M."/>
            <person name="Mondo S."/>
            <person name="Reilly M.C."/>
            <person name="Cheng Y.F."/>
            <person name="Bauer S."/>
            <person name="Grigoriev I."/>
            <person name="Gladden J.M."/>
            <person name="Simmons B.A."/>
            <person name="Brem R."/>
            <person name="Arkin A.P."/>
            <person name="Skerker J.M."/>
        </authorList>
    </citation>
    <scope>NUCLEOTIDE SEQUENCE [LARGE SCALE GENOMIC DNA]</scope>
    <source>
        <strain evidence="3 5">NBRC 0880</strain>
    </source>
</reference>
<dbReference type="EMBL" id="LCTV02000003">
    <property type="protein sequence ID" value="PRQ76392.1"/>
    <property type="molecule type" value="Genomic_DNA"/>
</dbReference>
<evidence type="ECO:0000259" key="1">
    <source>
        <dbReference type="Pfam" id="PF01636"/>
    </source>
</evidence>
<dbReference type="GO" id="GO:0016301">
    <property type="term" value="F:kinase activity"/>
    <property type="evidence" value="ECO:0007669"/>
    <property type="project" value="UniProtKB-KW"/>
</dbReference>
<dbReference type="Proteomes" id="UP000239560">
    <property type="component" value="Unassembled WGS sequence"/>
</dbReference>
<dbReference type="CDD" id="cd05120">
    <property type="entry name" value="APH_ChoK_like"/>
    <property type="match status" value="1"/>
</dbReference>
<keyword evidence="3" id="KW-0418">Kinase</keyword>
<gene>
    <name evidence="2" type="primary">FGENESH: predicted gene_3.587</name>
    <name evidence="3" type="ORF">AAT19DRAFT_13414</name>
    <name evidence="2" type="ORF">BN2166_0021360</name>
</gene>
<accession>A0A0K3CCL5</accession>
<protein>
    <submittedName>
        <fullName evidence="3">Protein kinase-like domain-containing protein</fullName>
    </submittedName>
</protein>
<evidence type="ECO:0000313" key="2">
    <source>
        <dbReference type="EMBL" id="CTR06275.1"/>
    </source>
</evidence>
<keyword evidence="3" id="KW-0808">Transferase</keyword>
<sequence>MQGFLGNGVWKVEYGGNTVVVKGGPNITKTEAETTEFVRARTTIPVPKVYGVVHDGDSTYIYFEFIEGIPLNHLFDEPDPAFVDSICQQLSQMLDELHALTAPPGTAIGSLDGNTFALSPRQDNTALRETGLPTTSAALIDYLHSRYLTCENPTEQAWREVEAHLDRSAPLVFIHGDIHEANILIVTGQDGCSRIVALLDWEMAGYYPEWMEYPAVERRADACTMATALMKTVCGRATGYSDDTVDYEWITEMRGALTSFEF</sequence>
<evidence type="ECO:0000313" key="4">
    <source>
        <dbReference type="Proteomes" id="UP000199069"/>
    </source>
</evidence>
<proteinExistence type="predicted"/>
<dbReference type="InterPro" id="IPR051678">
    <property type="entry name" value="AGP_Transferase"/>
</dbReference>
<evidence type="ECO:0000313" key="5">
    <source>
        <dbReference type="Proteomes" id="UP000239560"/>
    </source>
</evidence>
<dbReference type="PANTHER" id="PTHR21310:SF15">
    <property type="entry name" value="AMINOGLYCOSIDE PHOSPHOTRANSFERASE DOMAIN-CONTAINING PROTEIN"/>
    <property type="match status" value="1"/>
</dbReference>
<dbReference type="OMA" id="YEWITEM"/>
<dbReference type="Proteomes" id="UP000199069">
    <property type="component" value="Unassembled WGS sequence"/>
</dbReference>
<dbReference type="Gene3D" id="3.90.1200.10">
    <property type="match status" value="1"/>
</dbReference>
<feature type="domain" description="Aminoglycoside phosphotransferase" evidence="1">
    <location>
        <begin position="31"/>
        <end position="210"/>
    </location>
</feature>
<dbReference type="InterPro" id="IPR002575">
    <property type="entry name" value="Aminoglycoside_PTrfase"/>
</dbReference>
<evidence type="ECO:0000313" key="3">
    <source>
        <dbReference type="EMBL" id="PRQ76392.1"/>
    </source>
</evidence>
<reference evidence="2 4" key="1">
    <citation type="submission" date="2015-07" db="EMBL/GenBank/DDBJ databases">
        <authorList>
            <person name="Cajimat M.N.B."/>
            <person name="Milazzo M.L."/>
            <person name="Fulhorst C.F."/>
        </authorList>
    </citation>
    <scope>NUCLEOTIDE SEQUENCE [LARGE SCALE GENOMIC DNA]</scope>
    <source>
        <strain evidence="2">Single colony</strain>
    </source>
</reference>
<name>A0A0K3CCL5_RHOTO</name>
<dbReference type="SUPFAM" id="SSF56112">
    <property type="entry name" value="Protein kinase-like (PK-like)"/>
    <property type="match status" value="1"/>
</dbReference>
<keyword evidence="4" id="KW-1185">Reference proteome</keyword>
<dbReference type="OrthoDB" id="5598852at2759"/>
<dbReference type="PANTHER" id="PTHR21310">
    <property type="entry name" value="AMINOGLYCOSIDE PHOSPHOTRANSFERASE-RELATED-RELATED"/>
    <property type="match status" value="1"/>
</dbReference>